<name>A0A2T6AP75_9RHOB</name>
<comment type="caution">
    <text evidence="3">The sequence shown here is derived from an EMBL/GenBank/DDBJ whole genome shotgun (WGS) entry which is preliminary data.</text>
</comment>
<dbReference type="RefSeq" id="WP_108130536.1">
    <property type="nucleotide sequence ID" value="NZ_QBKP01000021.1"/>
</dbReference>
<sequence>MNLSALSLAELVELQQAFAIIHKGVSILSGLPVNQGEAETTIDMTPGEVVIITTHYAMPGHFRRFDPPPEFVLVERETDQAADVAAAEMLGGSGDLQRHSLVESPPACAARDSGDDIPAAPETPPVSAVAADSAGTGGGDPGASVGDLERTGPRPGPVTGPLSDQERAEIQRLDAQGVSRKEIAKRLGRRSQTVALYLHGLANPPKGAAGKTEEFKAAQPAPVAEQASVADTLGADAAVEVPVAVEAAPVGAIAEGVARRSAPIPAPVAGGAGIGADRQREIAAHVARLSGRGGFDAATDLAMVEQLTSGTKAGQVALDLGLDSAAVVGRFRALTAVIRDDRDRVTIDGQADLLLVLRAMAEVVAPAAA</sequence>
<reference evidence="3 4" key="1">
    <citation type="submission" date="2018-04" db="EMBL/GenBank/DDBJ databases">
        <title>Genomic Encyclopedia of Archaeal and Bacterial Type Strains, Phase II (KMG-II): from individual species to whole genera.</title>
        <authorList>
            <person name="Goeker M."/>
        </authorList>
    </citation>
    <scope>NUCLEOTIDE SEQUENCE [LARGE SCALE GENOMIC DNA]</scope>
    <source>
        <strain evidence="3 4">DSM 21823</strain>
    </source>
</reference>
<dbReference type="Pfam" id="PF13936">
    <property type="entry name" value="HTH_38"/>
    <property type="match status" value="1"/>
</dbReference>
<dbReference type="Proteomes" id="UP000244224">
    <property type="component" value="Unassembled WGS sequence"/>
</dbReference>
<evidence type="ECO:0000313" key="3">
    <source>
        <dbReference type="EMBL" id="PTX45618.1"/>
    </source>
</evidence>
<accession>A0A2T6AP75</accession>
<evidence type="ECO:0000313" key="4">
    <source>
        <dbReference type="Proteomes" id="UP000244224"/>
    </source>
</evidence>
<evidence type="ECO:0000259" key="2">
    <source>
        <dbReference type="Pfam" id="PF13936"/>
    </source>
</evidence>
<feature type="domain" description="Transposase IS30-like HTH" evidence="2">
    <location>
        <begin position="162"/>
        <end position="195"/>
    </location>
</feature>
<keyword evidence="4" id="KW-1185">Reference proteome</keyword>
<protein>
    <submittedName>
        <fullName evidence="3">Helix-turn-helix protein</fullName>
    </submittedName>
</protein>
<dbReference type="EMBL" id="QBKP01000021">
    <property type="protein sequence ID" value="PTX45618.1"/>
    <property type="molecule type" value="Genomic_DNA"/>
</dbReference>
<dbReference type="AlphaFoldDB" id="A0A2T6AP75"/>
<organism evidence="3 4">
    <name type="scientific">Gemmobacter caeni</name>
    <dbReference type="NCBI Taxonomy" id="589035"/>
    <lineage>
        <taxon>Bacteria</taxon>
        <taxon>Pseudomonadati</taxon>
        <taxon>Pseudomonadota</taxon>
        <taxon>Alphaproteobacteria</taxon>
        <taxon>Rhodobacterales</taxon>
        <taxon>Paracoccaceae</taxon>
        <taxon>Gemmobacter</taxon>
    </lineage>
</organism>
<feature type="region of interest" description="Disordered" evidence="1">
    <location>
        <begin position="95"/>
        <end position="165"/>
    </location>
</feature>
<dbReference type="OrthoDB" id="9981928at2"/>
<dbReference type="Gene3D" id="1.10.10.60">
    <property type="entry name" value="Homeodomain-like"/>
    <property type="match status" value="1"/>
</dbReference>
<gene>
    <name evidence="3" type="ORF">C8N34_12148</name>
</gene>
<dbReference type="InterPro" id="IPR025246">
    <property type="entry name" value="IS30-like_HTH"/>
</dbReference>
<proteinExistence type="predicted"/>
<evidence type="ECO:0000256" key="1">
    <source>
        <dbReference type="SAM" id="MobiDB-lite"/>
    </source>
</evidence>